<protein>
    <submittedName>
        <fullName evidence="2">Uncharacterized protein</fullName>
    </submittedName>
</protein>
<evidence type="ECO:0000313" key="3">
    <source>
        <dbReference type="Proteomes" id="UP000217564"/>
    </source>
</evidence>
<proteinExistence type="predicted"/>
<organism evidence="2 3">
    <name type="scientific">Brevibacterium aurantiacum</name>
    <dbReference type="NCBI Taxonomy" id="273384"/>
    <lineage>
        <taxon>Bacteria</taxon>
        <taxon>Bacillati</taxon>
        <taxon>Actinomycetota</taxon>
        <taxon>Actinomycetes</taxon>
        <taxon>Micrococcales</taxon>
        <taxon>Brevibacteriaceae</taxon>
        <taxon>Brevibacterium</taxon>
    </lineage>
</organism>
<dbReference type="AlphaFoldDB" id="A0A2A3Z086"/>
<sequence length="105" mass="11688">MIVVLSMILHGLSLSRLKQGDFFSSDLCPQPPPGQPLEYGGQLTGSVFPPSITCTVGSQDSGWEESQTTYDVLATWPFFIGIAVCVLSVIFLVIRRRRQRKRDWG</sequence>
<accession>A0A2A3Z086</accession>
<evidence type="ECO:0000313" key="2">
    <source>
        <dbReference type="EMBL" id="PCC44941.1"/>
    </source>
</evidence>
<dbReference type="Proteomes" id="UP000217564">
    <property type="component" value="Unassembled WGS sequence"/>
</dbReference>
<reference evidence="2 3" key="1">
    <citation type="journal article" date="2017" name="Elife">
        <title>Extensive horizontal gene transfer in cheese-associated bacteria.</title>
        <authorList>
            <person name="Bonham K.S."/>
            <person name="Wolfe B.E."/>
            <person name="Dutton R.J."/>
        </authorList>
    </citation>
    <scope>NUCLEOTIDE SEQUENCE [LARGE SCALE GENOMIC DNA]</scope>
    <source>
        <strain evidence="2 3">947_7</strain>
    </source>
</reference>
<keyword evidence="1" id="KW-0812">Transmembrane</keyword>
<gene>
    <name evidence="2" type="ORF">CIK64_18400</name>
</gene>
<evidence type="ECO:0000256" key="1">
    <source>
        <dbReference type="SAM" id="Phobius"/>
    </source>
</evidence>
<keyword evidence="1" id="KW-0472">Membrane</keyword>
<keyword evidence="1" id="KW-1133">Transmembrane helix</keyword>
<comment type="caution">
    <text evidence="2">The sequence shown here is derived from an EMBL/GenBank/DDBJ whole genome shotgun (WGS) entry which is preliminary data.</text>
</comment>
<name>A0A2A3Z086_BREAU</name>
<feature type="transmembrane region" description="Helical" evidence="1">
    <location>
        <begin position="73"/>
        <end position="94"/>
    </location>
</feature>
<dbReference type="EMBL" id="NRGP01000038">
    <property type="protein sequence ID" value="PCC44941.1"/>
    <property type="molecule type" value="Genomic_DNA"/>
</dbReference>